<dbReference type="Proteomes" id="UP000006727">
    <property type="component" value="Chromosome 11"/>
</dbReference>
<evidence type="ECO:0000313" key="2">
    <source>
        <dbReference type="EnsemblPlants" id="PAC:32959447.CDS.1"/>
    </source>
</evidence>
<dbReference type="EMBL" id="ABEU02000011">
    <property type="protein sequence ID" value="PNR44628.1"/>
    <property type="molecule type" value="Genomic_DNA"/>
</dbReference>
<dbReference type="AlphaFoldDB" id="A0A2K1JSW2"/>
<accession>A0A2K1JSW2</accession>
<sequence>MSSDAVAMVSSCIVTAATAQSMRDVHLQFPSSTSERTSFDNVRVDPGCILEYNLQCSLTLCIDSVDIKFKRSKCHECTGTADDCLCPPSPRACTACCDVACSDIPDYTLHIDSLINDSASIFHSSVHLSDDKGNPDGDNRRLTDDEYCACPTSIGLDDNFCDATHLASEWAELLYSMSGSDCDLPMLFCEMSSRTRTPHCTSLLHLLAATRRNPLCSDLPSSLLVAPWVAIASAPTCLWKNTLDDGNFVHLCMAMLDIEPDAANTHTLRV</sequence>
<protein>
    <submittedName>
        <fullName evidence="1 2">Uncharacterized protein</fullName>
    </submittedName>
</protein>
<evidence type="ECO:0000313" key="1">
    <source>
        <dbReference type="EMBL" id="PNR44628.1"/>
    </source>
</evidence>
<proteinExistence type="predicted"/>
<dbReference type="InParanoid" id="A0A2K1JSW2"/>
<keyword evidence="3" id="KW-1185">Reference proteome</keyword>
<organism evidence="1">
    <name type="scientific">Physcomitrium patens</name>
    <name type="common">Spreading-leaved earth moss</name>
    <name type="synonym">Physcomitrella patens</name>
    <dbReference type="NCBI Taxonomy" id="3218"/>
    <lineage>
        <taxon>Eukaryota</taxon>
        <taxon>Viridiplantae</taxon>
        <taxon>Streptophyta</taxon>
        <taxon>Embryophyta</taxon>
        <taxon>Bryophyta</taxon>
        <taxon>Bryophytina</taxon>
        <taxon>Bryopsida</taxon>
        <taxon>Funariidae</taxon>
        <taxon>Funariales</taxon>
        <taxon>Funariaceae</taxon>
        <taxon>Physcomitrium</taxon>
    </lineage>
</organism>
<gene>
    <name evidence="1" type="ORF">PHYPA_014397</name>
</gene>
<evidence type="ECO:0000313" key="3">
    <source>
        <dbReference type="Proteomes" id="UP000006727"/>
    </source>
</evidence>
<name>A0A2K1JSW2_PHYPA</name>
<reference evidence="1 3" key="2">
    <citation type="journal article" date="2018" name="Plant J.">
        <title>The Physcomitrella patens chromosome-scale assembly reveals moss genome structure and evolution.</title>
        <authorList>
            <person name="Lang D."/>
            <person name="Ullrich K.K."/>
            <person name="Murat F."/>
            <person name="Fuchs J."/>
            <person name="Jenkins J."/>
            <person name="Haas F.B."/>
            <person name="Piednoel M."/>
            <person name="Gundlach H."/>
            <person name="Van Bel M."/>
            <person name="Meyberg R."/>
            <person name="Vives C."/>
            <person name="Morata J."/>
            <person name="Symeonidi A."/>
            <person name="Hiss M."/>
            <person name="Muchero W."/>
            <person name="Kamisugi Y."/>
            <person name="Saleh O."/>
            <person name="Blanc G."/>
            <person name="Decker E.L."/>
            <person name="van Gessel N."/>
            <person name="Grimwood J."/>
            <person name="Hayes R.D."/>
            <person name="Graham S.W."/>
            <person name="Gunter L.E."/>
            <person name="McDaniel S.F."/>
            <person name="Hoernstein S.N.W."/>
            <person name="Larsson A."/>
            <person name="Li F.W."/>
            <person name="Perroud P.F."/>
            <person name="Phillips J."/>
            <person name="Ranjan P."/>
            <person name="Rokshar D.S."/>
            <person name="Rothfels C.J."/>
            <person name="Schneider L."/>
            <person name="Shu S."/>
            <person name="Stevenson D.W."/>
            <person name="Thummler F."/>
            <person name="Tillich M."/>
            <person name="Villarreal Aguilar J.C."/>
            <person name="Widiez T."/>
            <person name="Wong G.K."/>
            <person name="Wymore A."/>
            <person name="Zhang Y."/>
            <person name="Zimmer A.D."/>
            <person name="Quatrano R.S."/>
            <person name="Mayer K.F.X."/>
            <person name="Goodstein D."/>
            <person name="Casacuberta J.M."/>
            <person name="Vandepoele K."/>
            <person name="Reski R."/>
            <person name="Cuming A.C."/>
            <person name="Tuskan G.A."/>
            <person name="Maumus F."/>
            <person name="Salse J."/>
            <person name="Schmutz J."/>
            <person name="Rensing S.A."/>
        </authorList>
    </citation>
    <scope>NUCLEOTIDE SEQUENCE [LARGE SCALE GENOMIC DNA]</scope>
    <source>
        <strain evidence="2 3">cv. Gransden 2004</strain>
    </source>
</reference>
<reference evidence="1 3" key="1">
    <citation type="journal article" date="2008" name="Science">
        <title>The Physcomitrella genome reveals evolutionary insights into the conquest of land by plants.</title>
        <authorList>
            <person name="Rensing S."/>
            <person name="Lang D."/>
            <person name="Zimmer A."/>
            <person name="Terry A."/>
            <person name="Salamov A."/>
            <person name="Shapiro H."/>
            <person name="Nishiyama T."/>
            <person name="Perroud P.-F."/>
            <person name="Lindquist E."/>
            <person name="Kamisugi Y."/>
            <person name="Tanahashi T."/>
            <person name="Sakakibara K."/>
            <person name="Fujita T."/>
            <person name="Oishi K."/>
            <person name="Shin-I T."/>
            <person name="Kuroki Y."/>
            <person name="Toyoda A."/>
            <person name="Suzuki Y."/>
            <person name="Hashimoto A."/>
            <person name="Yamaguchi K."/>
            <person name="Sugano A."/>
            <person name="Kohara Y."/>
            <person name="Fujiyama A."/>
            <person name="Anterola A."/>
            <person name="Aoki S."/>
            <person name="Ashton N."/>
            <person name="Barbazuk W.B."/>
            <person name="Barker E."/>
            <person name="Bennetzen J."/>
            <person name="Bezanilla M."/>
            <person name="Blankenship R."/>
            <person name="Cho S.H."/>
            <person name="Dutcher S."/>
            <person name="Estelle M."/>
            <person name="Fawcett J.A."/>
            <person name="Gundlach H."/>
            <person name="Hanada K."/>
            <person name="Heyl A."/>
            <person name="Hicks K.A."/>
            <person name="Hugh J."/>
            <person name="Lohr M."/>
            <person name="Mayer K."/>
            <person name="Melkozernov A."/>
            <person name="Murata T."/>
            <person name="Nelson D."/>
            <person name="Pils B."/>
            <person name="Prigge M."/>
            <person name="Reiss B."/>
            <person name="Renner T."/>
            <person name="Rombauts S."/>
            <person name="Rushton P."/>
            <person name="Sanderfoot A."/>
            <person name="Schween G."/>
            <person name="Shiu S.-H."/>
            <person name="Stueber K."/>
            <person name="Theodoulou F.L."/>
            <person name="Tu H."/>
            <person name="Van de Peer Y."/>
            <person name="Verrier P.J."/>
            <person name="Waters E."/>
            <person name="Wood A."/>
            <person name="Yang L."/>
            <person name="Cove D."/>
            <person name="Cuming A."/>
            <person name="Hasebe M."/>
            <person name="Lucas S."/>
            <person name="Mishler D.B."/>
            <person name="Reski R."/>
            <person name="Grigoriev I."/>
            <person name="Quatrano R.S."/>
            <person name="Boore J.L."/>
        </authorList>
    </citation>
    <scope>NUCLEOTIDE SEQUENCE [LARGE SCALE GENOMIC DNA]</scope>
    <source>
        <strain evidence="2 3">cv. Gransden 2004</strain>
    </source>
</reference>
<dbReference type="Gramene" id="Pp3c11_450V3.1">
    <property type="protein sequence ID" value="PAC:32959447.CDS.1"/>
    <property type="gene ID" value="Pp3c11_450"/>
</dbReference>
<reference evidence="2" key="3">
    <citation type="submission" date="2020-12" db="UniProtKB">
        <authorList>
            <consortium name="EnsemblPlants"/>
        </authorList>
    </citation>
    <scope>IDENTIFICATION</scope>
</reference>
<dbReference type="EnsemblPlants" id="Pp3c11_450V3.1">
    <property type="protein sequence ID" value="PAC:32959447.CDS.1"/>
    <property type="gene ID" value="Pp3c11_450"/>
</dbReference>